<feature type="compositionally biased region" description="Polar residues" evidence="1">
    <location>
        <begin position="1"/>
        <end position="16"/>
    </location>
</feature>
<protein>
    <submittedName>
        <fullName evidence="2">Uncharacterized protein</fullName>
    </submittedName>
</protein>
<feature type="region of interest" description="Disordered" evidence="1">
    <location>
        <begin position="1"/>
        <end position="25"/>
    </location>
</feature>
<accession>A0ABQ9QW17</accession>
<feature type="compositionally biased region" description="Polar residues" evidence="1">
    <location>
        <begin position="77"/>
        <end position="92"/>
    </location>
</feature>
<dbReference type="EMBL" id="MLFU01000069">
    <property type="protein sequence ID" value="KAK1487029.1"/>
    <property type="molecule type" value="Genomic_DNA"/>
</dbReference>
<feature type="region of interest" description="Disordered" evidence="1">
    <location>
        <begin position="77"/>
        <end position="97"/>
    </location>
</feature>
<name>A0ABQ9QW17_9PEZI</name>
<dbReference type="Proteomes" id="UP001227543">
    <property type="component" value="Unassembled WGS sequence"/>
</dbReference>
<reference evidence="2 3" key="1">
    <citation type="submission" date="2016-10" db="EMBL/GenBank/DDBJ databases">
        <title>The genome sequence of Colletotrichum fioriniae PJ7.</title>
        <authorList>
            <person name="Baroncelli R."/>
        </authorList>
    </citation>
    <scope>NUCLEOTIDE SEQUENCE [LARGE SCALE GENOMIC DNA]</scope>
    <source>
        <strain evidence="2 3">Tom-12</strain>
    </source>
</reference>
<dbReference type="RefSeq" id="XP_060377380.1">
    <property type="nucleotide sequence ID" value="XM_060527971.1"/>
</dbReference>
<organism evidence="2 3">
    <name type="scientific">Colletotrichum tamarilloi</name>
    <dbReference type="NCBI Taxonomy" id="1209934"/>
    <lineage>
        <taxon>Eukaryota</taxon>
        <taxon>Fungi</taxon>
        <taxon>Dikarya</taxon>
        <taxon>Ascomycota</taxon>
        <taxon>Pezizomycotina</taxon>
        <taxon>Sordariomycetes</taxon>
        <taxon>Hypocreomycetidae</taxon>
        <taxon>Glomerellales</taxon>
        <taxon>Glomerellaceae</taxon>
        <taxon>Colletotrichum</taxon>
        <taxon>Colletotrichum acutatum species complex</taxon>
    </lineage>
</organism>
<dbReference type="GeneID" id="85412209"/>
<comment type="caution">
    <text evidence="2">The sequence shown here is derived from an EMBL/GenBank/DDBJ whole genome shotgun (WGS) entry which is preliminary data.</text>
</comment>
<gene>
    <name evidence="2" type="ORF">CTAM01_11962</name>
</gene>
<sequence>MATSPNQASSTGQQLSTRDDDIDNNNNYYYYYYYNNNRSSCFRPAPGLCLLPCTRCMAEFGPRQDVLMVLPTYSRTGSPCQASTDRNISTGTDAKPEMAMDEIASQGAVDWQTD</sequence>
<proteinExistence type="predicted"/>
<evidence type="ECO:0000313" key="3">
    <source>
        <dbReference type="Proteomes" id="UP001227543"/>
    </source>
</evidence>
<keyword evidence="3" id="KW-1185">Reference proteome</keyword>
<evidence type="ECO:0000256" key="1">
    <source>
        <dbReference type="SAM" id="MobiDB-lite"/>
    </source>
</evidence>
<evidence type="ECO:0000313" key="2">
    <source>
        <dbReference type="EMBL" id="KAK1487029.1"/>
    </source>
</evidence>